<dbReference type="OrthoDB" id="9154501at2"/>
<comment type="caution">
    <text evidence="2">The sequence shown here is derived from an EMBL/GenBank/DDBJ whole genome shotgun (WGS) entry which is preliminary data.</text>
</comment>
<reference evidence="3" key="1">
    <citation type="submission" date="2018-09" db="EMBL/GenBank/DDBJ databases">
        <authorList>
            <person name="Zhu H."/>
        </authorList>
    </citation>
    <scope>NUCLEOTIDE SEQUENCE [LARGE SCALE GENOMIC DNA]</scope>
    <source>
        <strain evidence="3">K1S02-23</strain>
    </source>
</reference>
<evidence type="ECO:0008006" key="4">
    <source>
        <dbReference type="Google" id="ProtNLM"/>
    </source>
</evidence>
<protein>
    <recommendedName>
        <fullName evidence="4">Lipoprotein</fullName>
    </recommendedName>
</protein>
<dbReference type="Proteomes" id="UP000266327">
    <property type="component" value="Unassembled WGS sequence"/>
</dbReference>
<dbReference type="EMBL" id="QYUQ01000002">
    <property type="protein sequence ID" value="RJG03792.1"/>
    <property type="molecule type" value="Genomic_DNA"/>
</dbReference>
<feature type="signal peptide" evidence="1">
    <location>
        <begin position="1"/>
        <end position="25"/>
    </location>
</feature>
<proteinExistence type="predicted"/>
<dbReference type="PROSITE" id="PS51257">
    <property type="entry name" value="PROKAR_LIPOPROTEIN"/>
    <property type="match status" value="1"/>
</dbReference>
<dbReference type="AlphaFoldDB" id="A0A3A3GAX6"/>
<evidence type="ECO:0000313" key="2">
    <source>
        <dbReference type="EMBL" id="RJG03792.1"/>
    </source>
</evidence>
<name>A0A3A3GAX6_9BURK</name>
<feature type="chain" id="PRO_5017221865" description="Lipoprotein" evidence="1">
    <location>
        <begin position="26"/>
        <end position="142"/>
    </location>
</feature>
<keyword evidence="3" id="KW-1185">Reference proteome</keyword>
<gene>
    <name evidence="2" type="ORF">D3878_21200</name>
</gene>
<organism evidence="2 3">
    <name type="scientific">Noviherbaspirillum sedimenti</name>
    <dbReference type="NCBI Taxonomy" id="2320865"/>
    <lineage>
        <taxon>Bacteria</taxon>
        <taxon>Pseudomonadati</taxon>
        <taxon>Pseudomonadota</taxon>
        <taxon>Betaproteobacteria</taxon>
        <taxon>Burkholderiales</taxon>
        <taxon>Oxalobacteraceae</taxon>
        <taxon>Noviherbaspirillum</taxon>
    </lineage>
</organism>
<accession>A0A3A3GAX6</accession>
<dbReference type="RefSeq" id="WP_119787279.1">
    <property type="nucleotide sequence ID" value="NZ_QYUQ01000002.1"/>
</dbReference>
<evidence type="ECO:0000256" key="1">
    <source>
        <dbReference type="SAM" id="SignalP"/>
    </source>
</evidence>
<keyword evidence="1" id="KW-0732">Signal</keyword>
<evidence type="ECO:0000313" key="3">
    <source>
        <dbReference type="Proteomes" id="UP000266327"/>
    </source>
</evidence>
<sequence>MIRSMLTLAGLTAALVLAGCASQPAAPVSKEAAAATAVNDAAAAAKLKGNWAGNWTLPGFGGGKFELIVTEVNGTEVKGSANWYGTAAGDTKGPLAGAAVQNGTLIENKSSNAIKLSLKGDNELSGTWSASGYSGPLSAKRQ</sequence>